<evidence type="ECO:0000313" key="9">
    <source>
        <dbReference type="EMBL" id="EGD48226.1"/>
    </source>
</evidence>
<evidence type="ECO:0000256" key="1">
    <source>
        <dbReference type="ARBA" id="ARBA00004651"/>
    </source>
</evidence>
<feature type="transmembrane region" description="Helical" evidence="7">
    <location>
        <begin position="29"/>
        <end position="48"/>
    </location>
</feature>
<dbReference type="SUPFAM" id="SSF53649">
    <property type="entry name" value="Alkaline phosphatase-like"/>
    <property type="match status" value="1"/>
</dbReference>
<dbReference type="eggNOG" id="COG1368">
    <property type="taxonomic scope" value="Bacteria"/>
</dbReference>
<evidence type="ECO:0000256" key="7">
    <source>
        <dbReference type="SAM" id="Phobius"/>
    </source>
</evidence>
<evidence type="ECO:0000259" key="8">
    <source>
        <dbReference type="Pfam" id="PF00884"/>
    </source>
</evidence>
<reference evidence="9" key="2">
    <citation type="submission" date="2011-01" db="EMBL/GenBank/DDBJ databases">
        <title>The Non-contiguous Finished genome of Clostridium papyrosolvens.</title>
        <authorList>
            <person name="Lucas S."/>
            <person name="Copeland A."/>
            <person name="Lapidus A."/>
            <person name="Cheng J.-F."/>
            <person name="Goodwin L."/>
            <person name="Pitluck S."/>
            <person name="Misra M."/>
            <person name="Chertkov O."/>
            <person name="Detter J.C."/>
            <person name="Han C."/>
            <person name="Tapia R."/>
            <person name="Land M."/>
            <person name="Hauser L."/>
            <person name="Kyrpides N."/>
            <person name="Ivanova N."/>
            <person name="Pagani I."/>
            <person name="Mouttaki H."/>
            <person name="He Z."/>
            <person name="Zhou J."/>
            <person name="Hemme C.L."/>
            <person name="Woyke T."/>
        </authorList>
    </citation>
    <scope>NUCLEOTIDE SEQUENCE [LARGE SCALE GENOMIC DNA]</scope>
    <source>
        <strain evidence="9">DSM 2782</strain>
    </source>
</reference>
<comment type="caution">
    <text evidence="9">The sequence shown here is derived from an EMBL/GenBank/DDBJ whole genome shotgun (WGS) entry which is preliminary data.</text>
</comment>
<feature type="transmembrane region" description="Helical" evidence="7">
    <location>
        <begin position="55"/>
        <end position="72"/>
    </location>
</feature>
<feature type="transmembrane region" description="Helical" evidence="7">
    <location>
        <begin position="379"/>
        <end position="400"/>
    </location>
</feature>
<dbReference type="Proteomes" id="UP000003860">
    <property type="component" value="Unassembled WGS sequence"/>
</dbReference>
<evidence type="ECO:0000256" key="4">
    <source>
        <dbReference type="ARBA" id="ARBA00022692"/>
    </source>
</evidence>
<dbReference type="PANTHER" id="PTHR47371">
    <property type="entry name" value="LIPOTEICHOIC ACID SYNTHASE"/>
    <property type="match status" value="1"/>
</dbReference>
<evidence type="ECO:0000313" key="10">
    <source>
        <dbReference type="Proteomes" id="UP000003860"/>
    </source>
</evidence>
<organism evidence="9 10">
    <name type="scientific">Ruminiclostridium papyrosolvens DSM 2782</name>
    <dbReference type="NCBI Taxonomy" id="588581"/>
    <lineage>
        <taxon>Bacteria</taxon>
        <taxon>Bacillati</taxon>
        <taxon>Bacillota</taxon>
        <taxon>Clostridia</taxon>
        <taxon>Eubacteriales</taxon>
        <taxon>Oscillospiraceae</taxon>
        <taxon>Ruminiclostridium</taxon>
    </lineage>
</organism>
<dbReference type="STRING" id="588581.Cpap_2376"/>
<name>F1TB22_9FIRM</name>
<feature type="transmembrane region" description="Helical" evidence="7">
    <location>
        <begin position="276"/>
        <end position="295"/>
    </location>
</feature>
<feature type="transmembrane region" description="Helical" evidence="7">
    <location>
        <begin position="345"/>
        <end position="367"/>
    </location>
</feature>
<dbReference type="CDD" id="cd16015">
    <property type="entry name" value="LTA_synthase"/>
    <property type="match status" value="1"/>
</dbReference>
<dbReference type="OrthoDB" id="243547at2"/>
<keyword evidence="6 7" id="KW-0472">Membrane</keyword>
<keyword evidence="10" id="KW-1185">Reference proteome</keyword>
<feature type="transmembrane region" description="Helical" evidence="7">
    <location>
        <begin position="152"/>
        <end position="172"/>
    </location>
</feature>
<evidence type="ECO:0000256" key="2">
    <source>
        <dbReference type="ARBA" id="ARBA00004936"/>
    </source>
</evidence>
<gene>
    <name evidence="9" type="ORF">Cpap_2376</name>
</gene>
<keyword evidence="5 7" id="KW-1133">Transmembrane helix</keyword>
<feature type="transmembrane region" description="Helical" evidence="7">
    <location>
        <begin position="108"/>
        <end position="132"/>
    </location>
</feature>
<dbReference type="InterPro" id="IPR000917">
    <property type="entry name" value="Sulfatase_N"/>
</dbReference>
<evidence type="ECO:0000256" key="3">
    <source>
        <dbReference type="ARBA" id="ARBA00022475"/>
    </source>
</evidence>
<evidence type="ECO:0000256" key="6">
    <source>
        <dbReference type="ARBA" id="ARBA00023136"/>
    </source>
</evidence>
<feature type="transmembrane region" description="Helical" evidence="7">
    <location>
        <begin position="78"/>
        <end position="96"/>
    </location>
</feature>
<accession>F1TB22</accession>
<sequence length="825" mass="93422">MKNIRNNFVFFFLVTIISAVDIFYNGNAFVQLALVLLASTAVFYMPAIKLNINRLAFIILLGVNLFVLAITLTQRTYLLNMLFLSYLLWSIITPKLQHFNFLFPMTFLLSFISVYAACLLDFSVPVFVVALYPVYVFGSLLNGKNIIKTKKIWAFAFFNLFVSSLGLAVFLFKSLGQSIIDSVLLINIVKLGALAAVYLPLLSLFAIWFAISANMIFRMLFSKFSKAGTAFDLSNFIKPVMSLISFFTVSGIATFICELSIRQNFKETIQDILDPNLLFNILVLCSIYMCLTALLGRGIPKIIIGIVTIFLTVANYIKFKYFDEPFYPWDLYLIRNLIGICKEYLSIPIIVSVVAGIGVMVYVVIRFRKAIGRYLKPKLSLLLLPFAGIFLILNSIVLIYTPLSIQLGIQQSWYIGKDEIVANGMFAQNYFYLTELDKYLNPKPQGYSESTMADINSKYGETGDSVAASAFVSNEKPNVIMIMSESFWDITKLNDLKFSKNIVENTHKYQKGQLAAPVIGGGTANSEFEALTGMSISALSPGIIVYNAYLRTTTPSIASVLKDNGYSTTAIHPNYGWFYNRDKVYNYFGFEKFYDVDKFSLSSQCKGPYISDYALVDKIMETLNSSDKPAFIFGISMQNHDPYIDKYSSHDVTVESSKLNEQQKNIVGNFAQGIYDADQSLGKLIEELKNSKKPTLVYFFGDHAPRLGSLNDFYKVYDLLGTDDRSAQNQNLEKLKYYTTPFAAWSNFKEIDSFSEIVSPSHIAYKILEDTGVKYPNYFNILPKLEKDFPVLHQQTISTVDSDNQLIKDYRLIQYDILFGNKYLK</sequence>
<feature type="domain" description="Sulfatase N-terminal" evidence="8">
    <location>
        <begin position="477"/>
        <end position="772"/>
    </location>
</feature>
<dbReference type="InterPro" id="IPR017850">
    <property type="entry name" value="Alkaline_phosphatase_core_sf"/>
</dbReference>
<dbReference type="PANTHER" id="PTHR47371:SF3">
    <property type="entry name" value="PHOSPHOGLYCEROL TRANSFERASE I"/>
    <property type="match status" value="1"/>
</dbReference>
<dbReference type="RefSeq" id="WP_004618269.1">
    <property type="nucleotide sequence ID" value="NZ_ACXX02000004.1"/>
</dbReference>
<dbReference type="GO" id="GO:0005886">
    <property type="term" value="C:plasma membrane"/>
    <property type="evidence" value="ECO:0007669"/>
    <property type="project" value="UniProtKB-SubCell"/>
</dbReference>
<dbReference type="Pfam" id="PF00884">
    <property type="entry name" value="Sulfatase"/>
    <property type="match status" value="1"/>
</dbReference>
<dbReference type="EMBL" id="ACXX02000004">
    <property type="protein sequence ID" value="EGD48226.1"/>
    <property type="molecule type" value="Genomic_DNA"/>
</dbReference>
<dbReference type="Gene3D" id="3.40.720.10">
    <property type="entry name" value="Alkaline Phosphatase, subunit A"/>
    <property type="match status" value="1"/>
</dbReference>
<dbReference type="AlphaFoldDB" id="F1TB22"/>
<comment type="subcellular location">
    <subcellularLocation>
        <location evidence="1">Cell membrane</location>
        <topology evidence="1">Multi-pass membrane protein</topology>
    </subcellularLocation>
</comment>
<keyword evidence="4 7" id="KW-0812">Transmembrane</keyword>
<keyword evidence="3" id="KW-1003">Cell membrane</keyword>
<feature type="transmembrane region" description="Helical" evidence="7">
    <location>
        <begin position="236"/>
        <end position="256"/>
    </location>
</feature>
<feature type="transmembrane region" description="Helical" evidence="7">
    <location>
        <begin position="302"/>
        <end position="319"/>
    </location>
</feature>
<dbReference type="InterPro" id="IPR050448">
    <property type="entry name" value="OpgB/LTA_synthase_biosynth"/>
</dbReference>
<comment type="pathway">
    <text evidence="2">Cell wall biogenesis; lipoteichoic acid biosynthesis.</text>
</comment>
<protein>
    <submittedName>
        <fullName evidence="9">Sulfatase</fullName>
    </submittedName>
</protein>
<proteinExistence type="predicted"/>
<reference evidence="9" key="1">
    <citation type="submission" date="2009-07" db="EMBL/GenBank/DDBJ databases">
        <authorList>
            <consortium name="US DOE Joint Genome Institute (JGI-PGF)"/>
            <person name="Lucas S."/>
            <person name="Copeland A."/>
            <person name="Lapidus A."/>
            <person name="Glavina del Rio T."/>
            <person name="Tice H."/>
            <person name="Bruce D."/>
            <person name="Goodwin L."/>
            <person name="Pitluck S."/>
            <person name="Larimer F."/>
            <person name="Land M.L."/>
            <person name="Mouttaki H."/>
            <person name="He Z."/>
            <person name="Zhou J."/>
            <person name="Hemme C.L."/>
        </authorList>
    </citation>
    <scope>NUCLEOTIDE SEQUENCE [LARGE SCALE GENOMIC DNA]</scope>
    <source>
        <strain evidence="9">DSM 2782</strain>
    </source>
</reference>
<evidence type="ECO:0000256" key="5">
    <source>
        <dbReference type="ARBA" id="ARBA00022989"/>
    </source>
</evidence>